<dbReference type="PANTHER" id="PTHR21310:SF15">
    <property type="entry name" value="AMINOGLYCOSIDE PHOSPHOTRANSFERASE DOMAIN-CONTAINING PROTEIN"/>
    <property type="match status" value="1"/>
</dbReference>
<evidence type="ECO:0000259" key="2">
    <source>
        <dbReference type="Pfam" id="PF01636"/>
    </source>
</evidence>
<proteinExistence type="predicted"/>
<sequence>MAFSAPDKHKAKFASQLALYIYELSTIQFSQIGRILHSDEPESLQLVLFSFRGSLIGPLSTSLEYFHRFRRAQTKAILQEHRGEQEWEAAAWFLEKAVTSMVTDEHIYGPFPLCHIDLHFNNILVDGDYNITGIIDWSHAQTVPIERFALIPEFIPPPAASATFKQAIIEFRDIWMLETIVFIFQSIAWCICEITYGIFEWVIPCTVAIVLFFVGIGLIFGVLFGFVELLGFAAKKYASSVRDARDRENFQEAKIDFYA</sequence>
<dbReference type="Pfam" id="PF01636">
    <property type="entry name" value="APH"/>
    <property type="match status" value="1"/>
</dbReference>
<feature type="transmembrane region" description="Helical" evidence="1">
    <location>
        <begin position="208"/>
        <end position="232"/>
    </location>
</feature>
<feature type="transmembrane region" description="Helical" evidence="1">
    <location>
        <begin position="174"/>
        <end position="196"/>
    </location>
</feature>
<gene>
    <name evidence="3" type="ORF">PENSUB_435</name>
</gene>
<comment type="caution">
    <text evidence="3">The sequence shown here is derived from an EMBL/GenBank/DDBJ whole genome shotgun (WGS) entry which is preliminary data.</text>
</comment>
<organism evidence="3 4">
    <name type="scientific">Penicillium subrubescens</name>
    <dbReference type="NCBI Taxonomy" id="1316194"/>
    <lineage>
        <taxon>Eukaryota</taxon>
        <taxon>Fungi</taxon>
        <taxon>Dikarya</taxon>
        <taxon>Ascomycota</taxon>
        <taxon>Pezizomycotina</taxon>
        <taxon>Eurotiomycetes</taxon>
        <taxon>Eurotiomycetidae</taxon>
        <taxon>Eurotiales</taxon>
        <taxon>Aspergillaceae</taxon>
        <taxon>Penicillium</taxon>
    </lineage>
</organism>
<dbReference type="InterPro" id="IPR002575">
    <property type="entry name" value="Aminoglycoside_PTrfase"/>
</dbReference>
<evidence type="ECO:0000313" key="4">
    <source>
        <dbReference type="Proteomes" id="UP000186955"/>
    </source>
</evidence>
<evidence type="ECO:0000313" key="3">
    <source>
        <dbReference type="EMBL" id="OKP13860.1"/>
    </source>
</evidence>
<dbReference type="Proteomes" id="UP000186955">
    <property type="component" value="Unassembled WGS sequence"/>
</dbReference>
<protein>
    <recommendedName>
        <fullName evidence="2">Aminoglycoside phosphotransferase domain-containing protein</fullName>
    </recommendedName>
</protein>
<dbReference type="PANTHER" id="PTHR21310">
    <property type="entry name" value="AMINOGLYCOSIDE PHOSPHOTRANSFERASE-RELATED-RELATED"/>
    <property type="match status" value="1"/>
</dbReference>
<dbReference type="InterPro" id="IPR051678">
    <property type="entry name" value="AGP_Transferase"/>
</dbReference>
<keyword evidence="4" id="KW-1185">Reference proteome</keyword>
<dbReference type="EMBL" id="MNBE01000123">
    <property type="protein sequence ID" value="OKP13860.1"/>
    <property type="molecule type" value="Genomic_DNA"/>
</dbReference>
<dbReference type="STRING" id="1316194.A0A1Q5UN16"/>
<keyword evidence="1" id="KW-1133">Transmembrane helix</keyword>
<name>A0A1Q5UN16_9EURO</name>
<keyword evidence="1" id="KW-0472">Membrane</keyword>
<reference evidence="3 4" key="1">
    <citation type="submission" date="2016-10" db="EMBL/GenBank/DDBJ databases">
        <title>Genome sequence of the ascomycete fungus Penicillium subrubescens.</title>
        <authorList>
            <person name="De Vries R.P."/>
            <person name="Peng M."/>
            <person name="Dilokpimol A."/>
            <person name="Hilden K."/>
            <person name="Makela M.R."/>
            <person name="Grigoriev I."/>
            <person name="Riley R."/>
            <person name="Granchi Z."/>
        </authorList>
    </citation>
    <scope>NUCLEOTIDE SEQUENCE [LARGE SCALE GENOMIC DNA]</scope>
    <source>
        <strain evidence="3 4">CBS 132785</strain>
    </source>
</reference>
<keyword evidence="1" id="KW-0812">Transmembrane</keyword>
<dbReference type="Gene3D" id="3.90.1200.10">
    <property type="match status" value="1"/>
</dbReference>
<dbReference type="AlphaFoldDB" id="A0A1Q5UN16"/>
<evidence type="ECO:0000256" key="1">
    <source>
        <dbReference type="SAM" id="Phobius"/>
    </source>
</evidence>
<dbReference type="SUPFAM" id="SSF56112">
    <property type="entry name" value="Protein kinase-like (PK-like)"/>
    <property type="match status" value="1"/>
</dbReference>
<accession>A0A1Q5UN16</accession>
<dbReference type="InterPro" id="IPR011009">
    <property type="entry name" value="Kinase-like_dom_sf"/>
</dbReference>
<feature type="domain" description="Aminoglycoside phosphotransferase" evidence="2">
    <location>
        <begin position="63"/>
        <end position="141"/>
    </location>
</feature>